<accession>A0A858PXE6</accession>
<sequence length="248" mass="27754">MFGVTMKVSELKERYAEQVNGVKEAIANYRVPVLDRNLLLRAISAAVGSFTFLFGLFQGGVVFYALMFLLVMVSSFEWNQITKGNRWFYLGAVVTIVLPYTSMMYIYMLPHGAIILMWLTLSIWSTDIAAYFVGRSYGVRKIMPTISPNKTWAGLWGGMAFSAVSTLVMSMIFGLFFVPHSLFIGMIIALVAQCGDFTESAIKRWCGVKDSGFIFPGHGGVLDRMDGFIFTAPLVACYVQRFSKFFIS</sequence>
<keyword evidence="21" id="KW-1185">Reference proteome</keyword>
<organism evidence="20 21">
    <name type="scientific">Anaplasma platys</name>
    <dbReference type="NCBI Taxonomy" id="949"/>
    <lineage>
        <taxon>Bacteria</taxon>
        <taxon>Pseudomonadati</taxon>
        <taxon>Pseudomonadota</taxon>
        <taxon>Alphaproteobacteria</taxon>
        <taxon>Rickettsiales</taxon>
        <taxon>Anaplasmataceae</taxon>
        <taxon>Anaplasma</taxon>
    </lineage>
</organism>
<comment type="catalytic activity">
    <reaction evidence="1 18">
        <text>a 1,2-diacyl-sn-glycero-3-phosphate + CTP + H(+) = a CDP-1,2-diacyl-sn-glycerol + diphosphate</text>
        <dbReference type="Rhea" id="RHEA:16229"/>
        <dbReference type="ChEBI" id="CHEBI:15378"/>
        <dbReference type="ChEBI" id="CHEBI:33019"/>
        <dbReference type="ChEBI" id="CHEBI:37563"/>
        <dbReference type="ChEBI" id="CHEBI:58332"/>
        <dbReference type="ChEBI" id="CHEBI:58608"/>
        <dbReference type="EC" id="2.7.7.41"/>
    </reaction>
</comment>
<dbReference type="PROSITE" id="PS01315">
    <property type="entry name" value="CDS"/>
    <property type="match status" value="1"/>
</dbReference>
<dbReference type="GO" id="GO:0016024">
    <property type="term" value="P:CDP-diacylglycerol biosynthetic process"/>
    <property type="evidence" value="ECO:0007669"/>
    <property type="project" value="UniProtKB-UniPathway"/>
</dbReference>
<gene>
    <name evidence="20" type="ORF">ANPL_00660</name>
</gene>
<proteinExistence type="inferred from homology"/>
<keyword evidence="17" id="KW-1208">Phospholipid metabolism</keyword>
<keyword evidence="13 19" id="KW-1133">Transmembrane helix</keyword>
<keyword evidence="15 19" id="KW-0472">Membrane</keyword>
<comment type="subcellular location">
    <subcellularLocation>
        <location evidence="2">Cell membrane</location>
        <topology evidence="2">Multi-pass membrane protein</topology>
    </subcellularLocation>
</comment>
<dbReference type="Proteomes" id="UP000500930">
    <property type="component" value="Chromosome"/>
</dbReference>
<evidence type="ECO:0000313" key="20">
    <source>
        <dbReference type="EMBL" id="QJC27250.1"/>
    </source>
</evidence>
<protein>
    <recommendedName>
        <fullName evidence="7 18">Phosphatidate cytidylyltransferase</fullName>
        <ecNumber evidence="6 18">2.7.7.41</ecNumber>
    </recommendedName>
</protein>
<dbReference type="EC" id="2.7.7.41" evidence="6 18"/>
<dbReference type="AlphaFoldDB" id="A0A858PXE6"/>
<evidence type="ECO:0000256" key="9">
    <source>
        <dbReference type="ARBA" id="ARBA00022516"/>
    </source>
</evidence>
<evidence type="ECO:0000256" key="17">
    <source>
        <dbReference type="ARBA" id="ARBA00023264"/>
    </source>
</evidence>
<evidence type="ECO:0000256" key="19">
    <source>
        <dbReference type="SAM" id="Phobius"/>
    </source>
</evidence>
<evidence type="ECO:0000256" key="16">
    <source>
        <dbReference type="ARBA" id="ARBA00023209"/>
    </source>
</evidence>
<evidence type="ECO:0000256" key="8">
    <source>
        <dbReference type="ARBA" id="ARBA00022475"/>
    </source>
</evidence>
<keyword evidence="16" id="KW-0594">Phospholipid biosynthesis</keyword>
<reference evidence="20 21" key="1">
    <citation type="journal article" date="2020" name="Pathogens">
        <title>First Whole Genome Sequence of Anaplasma platys, an Obligate Intracellular Rickettsial Pathogen of Dogs.</title>
        <authorList>
            <person name="Llanes A."/>
            <person name="Rajeev S."/>
        </authorList>
    </citation>
    <scope>NUCLEOTIDE SEQUENCE [LARGE SCALE GENOMIC DNA]</scope>
    <source>
        <strain evidence="20 21">S3</strain>
    </source>
</reference>
<dbReference type="EMBL" id="CP046391">
    <property type="protein sequence ID" value="QJC27250.1"/>
    <property type="molecule type" value="Genomic_DNA"/>
</dbReference>
<evidence type="ECO:0000256" key="3">
    <source>
        <dbReference type="ARBA" id="ARBA00005119"/>
    </source>
</evidence>
<feature type="transmembrane region" description="Helical" evidence="19">
    <location>
        <begin position="155"/>
        <end position="176"/>
    </location>
</feature>
<dbReference type="KEGG" id="aplt:ANPL_00660"/>
<evidence type="ECO:0000256" key="1">
    <source>
        <dbReference type="ARBA" id="ARBA00001698"/>
    </source>
</evidence>
<keyword evidence="12 18" id="KW-0548">Nucleotidyltransferase</keyword>
<comment type="pathway">
    <text evidence="4">Lipid metabolism.</text>
</comment>
<evidence type="ECO:0000256" key="11">
    <source>
        <dbReference type="ARBA" id="ARBA00022692"/>
    </source>
</evidence>
<dbReference type="UniPathway" id="UPA00557">
    <property type="reaction ID" value="UER00614"/>
</dbReference>
<dbReference type="PANTHER" id="PTHR46382">
    <property type="entry name" value="PHOSPHATIDATE CYTIDYLYLTRANSFERASE"/>
    <property type="match status" value="1"/>
</dbReference>
<dbReference type="InterPro" id="IPR000374">
    <property type="entry name" value="PC_trans"/>
</dbReference>
<evidence type="ECO:0000256" key="15">
    <source>
        <dbReference type="ARBA" id="ARBA00023136"/>
    </source>
</evidence>
<name>A0A858PXE6_9RICK</name>
<evidence type="ECO:0000256" key="12">
    <source>
        <dbReference type="ARBA" id="ARBA00022695"/>
    </source>
</evidence>
<evidence type="ECO:0000256" key="6">
    <source>
        <dbReference type="ARBA" id="ARBA00012487"/>
    </source>
</evidence>
<feature type="transmembrane region" description="Helical" evidence="19">
    <location>
        <begin position="61"/>
        <end position="78"/>
    </location>
</feature>
<keyword evidence="9" id="KW-0444">Lipid biosynthesis</keyword>
<dbReference type="GO" id="GO:0005886">
    <property type="term" value="C:plasma membrane"/>
    <property type="evidence" value="ECO:0007669"/>
    <property type="project" value="UniProtKB-SubCell"/>
</dbReference>
<evidence type="ECO:0000256" key="18">
    <source>
        <dbReference type="RuleBase" id="RU003938"/>
    </source>
</evidence>
<evidence type="ECO:0000256" key="14">
    <source>
        <dbReference type="ARBA" id="ARBA00023098"/>
    </source>
</evidence>
<keyword evidence="8" id="KW-1003">Cell membrane</keyword>
<comment type="similarity">
    <text evidence="5 18">Belongs to the CDS family.</text>
</comment>
<evidence type="ECO:0000256" key="2">
    <source>
        <dbReference type="ARBA" id="ARBA00004651"/>
    </source>
</evidence>
<evidence type="ECO:0000313" key="21">
    <source>
        <dbReference type="Proteomes" id="UP000500930"/>
    </source>
</evidence>
<dbReference type="PANTHER" id="PTHR46382:SF1">
    <property type="entry name" value="PHOSPHATIDATE CYTIDYLYLTRANSFERASE"/>
    <property type="match status" value="1"/>
</dbReference>
<feature type="transmembrane region" description="Helical" evidence="19">
    <location>
        <begin position="87"/>
        <end position="107"/>
    </location>
</feature>
<comment type="pathway">
    <text evidence="3 18">Phospholipid metabolism; CDP-diacylglycerol biosynthesis; CDP-diacylglycerol from sn-glycerol 3-phosphate: step 3/3.</text>
</comment>
<evidence type="ECO:0000256" key="13">
    <source>
        <dbReference type="ARBA" id="ARBA00022989"/>
    </source>
</evidence>
<keyword evidence="10 18" id="KW-0808">Transferase</keyword>
<keyword evidence="14" id="KW-0443">Lipid metabolism</keyword>
<evidence type="ECO:0000256" key="7">
    <source>
        <dbReference type="ARBA" id="ARBA00019373"/>
    </source>
</evidence>
<evidence type="ECO:0000256" key="5">
    <source>
        <dbReference type="ARBA" id="ARBA00010185"/>
    </source>
</evidence>
<dbReference type="Pfam" id="PF01148">
    <property type="entry name" value="CTP_transf_1"/>
    <property type="match status" value="1"/>
</dbReference>
<keyword evidence="11 18" id="KW-0812">Transmembrane</keyword>
<evidence type="ECO:0000256" key="4">
    <source>
        <dbReference type="ARBA" id="ARBA00005189"/>
    </source>
</evidence>
<evidence type="ECO:0000256" key="10">
    <source>
        <dbReference type="ARBA" id="ARBA00022679"/>
    </source>
</evidence>
<dbReference type="GO" id="GO:0004605">
    <property type="term" value="F:phosphatidate cytidylyltransferase activity"/>
    <property type="evidence" value="ECO:0007669"/>
    <property type="project" value="UniProtKB-EC"/>
</dbReference>
<feature type="transmembrane region" description="Helical" evidence="19">
    <location>
        <begin position="113"/>
        <end position="134"/>
    </location>
</feature>